<gene>
    <name evidence="5" type="ORF">PCANC_17033</name>
    <name evidence="6" type="ORF">PCASD_13482</name>
</gene>
<dbReference type="OrthoDB" id="440160at2759"/>
<dbReference type="GO" id="GO:0016020">
    <property type="term" value="C:membrane"/>
    <property type="evidence" value="ECO:0007669"/>
    <property type="project" value="GOC"/>
</dbReference>
<evidence type="ECO:0000256" key="1">
    <source>
        <dbReference type="ARBA" id="ARBA00006066"/>
    </source>
</evidence>
<evidence type="ECO:0000313" key="6">
    <source>
        <dbReference type="EMBL" id="PLW23907.1"/>
    </source>
</evidence>
<dbReference type="Pfam" id="PF02585">
    <property type="entry name" value="PIG-L"/>
    <property type="match status" value="1"/>
</dbReference>
<dbReference type="STRING" id="200324.A0A2N5SNZ4"/>
<feature type="compositionally biased region" description="Polar residues" evidence="3">
    <location>
        <begin position="1"/>
        <end position="14"/>
    </location>
</feature>
<feature type="region of interest" description="Disordered" evidence="3">
    <location>
        <begin position="1"/>
        <end position="26"/>
    </location>
</feature>
<organism evidence="5 7">
    <name type="scientific">Puccinia coronata f. sp. avenae</name>
    <dbReference type="NCBI Taxonomy" id="200324"/>
    <lineage>
        <taxon>Eukaryota</taxon>
        <taxon>Fungi</taxon>
        <taxon>Dikarya</taxon>
        <taxon>Basidiomycota</taxon>
        <taxon>Pucciniomycotina</taxon>
        <taxon>Pucciniomycetes</taxon>
        <taxon>Pucciniales</taxon>
        <taxon>Pucciniaceae</taxon>
        <taxon>Puccinia</taxon>
    </lineage>
</organism>
<dbReference type="GO" id="GO:0006506">
    <property type="term" value="P:GPI anchor biosynthetic process"/>
    <property type="evidence" value="ECO:0007669"/>
    <property type="project" value="UniProtKB-UniPathway"/>
</dbReference>
<dbReference type="Proteomes" id="UP000235392">
    <property type="component" value="Unassembled WGS sequence"/>
</dbReference>
<evidence type="ECO:0000256" key="2">
    <source>
        <dbReference type="ARBA" id="ARBA00012176"/>
    </source>
</evidence>
<keyword evidence="7" id="KW-1185">Reference proteome</keyword>
<dbReference type="PANTHER" id="PTHR12993">
    <property type="entry name" value="N-ACETYLGLUCOSAMINYL-PHOSPHATIDYLINOSITOL DE-N-ACETYLASE-RELATED"/>
    <property type="match status" value="1"/>
</dbReference>
<dbReference type="GO" id="GO:0005783">
    <property type="term" value="C:endoplasmic reticulum"/>
    <property type="evidence" value="ECO:0007669"/>
    <property type="project" value="TreeGrafter"/>
</dbReference>
<keyword evidence="4" id="KW-0472">Membrane</keyword>
<dbReference type="EMBL" id="PGCJ01000908">
    <property type="protein sequence ID" value="PLW14962.1"/>
    <property type="molecule type" value="Genomic_DNA"/>
</dbReference>
<comment type="caution">
    <text evidence="5">The sequence shown here is derived from an EMBL/GenBank/DDBJ whole genome shotgun (WGS) entry which is preliminary data.</text>
</comment>
<evidence type="ECO:0000313" key="8">
    <source>
        <dbReference type="Proteomes" id="UP000235392"/>
    </source>
</evidence>
<dbReference type="AlphaFoldDB" id="A0A2N5SNZ4"/>
<proteinExistence type="inferred from homology"/>
<dbReference type="InterPro" id="IPR003737">
    <property type="entry name" value="GlcNAc_PI_deacetylase-related"/>
</dbReference>
<dbReference type="PANTHER" id="PTHR12993:SF11">
    <property type="entry name" value="N-ACETYLGLUCOSAMINYL-PHOSPHATIDYLINOSITOL DE-N-ACETYLASE"/>
    <property type="match status" value="1"/>
</dbReference>
<accession>A0A2N5SNZ4</accession>
<evidence type="ECO:0000256" key="4">
    <source>
        <dbReference type="SAM" id="Phobius"/>
    </source>
</evidence>
<dbReference type="Gene3D" id="3.40.50.10320">
    <property type="entry name" value="LmbE-like"/>
    <property type="match status" value="1"/>
</dbReference>
<evidence type="ECO:0000256" key="3">
    <source>
        <dbReference type="SAM" id="MobiDB-lite"/>
    </source>
</evidence>
<sequence>MASPQANARTSQDSIPPISPLLEPVRDNQIREFDYGDREDVLAEAEELHSNHAHFPPASKRSDTPHLQNRTATRTIINAFSLGLRKHRTKFRLLVIFVFVWPIVCWTGIYLLFSDHPALFPNSLKEANSTLFVVAHPDDECLFFAPSIVATVTRAKSHGALLVMSTGNHYGQGSLRRKELLQSCKELGIREARCDVLDISQIRDDPKTWWPVDRIGKLVNEHVDRWMIDSIVTFDDYGVSGHINHRAVSASVTELAISIYQKRTTAPAESTTKPPKLFIVKSVFVLRKYLGLFDLPLSFIRFIPPILLGPSRQENSPLESFKYDAKTEESTIESERRRTSVTKHFERGLLVSDLNGYRTARKAFWSHQSQMVWDRHLYMILSQFMYFNTIERVV</sequence>
<dbReference type="Proteomes" id="UP000235388">
    <property type="component" value="Unassembled WGS sequence"/>
</dbReference>
<dbReference type="UniPathway" id="UPA00196"/>
<protein>
    <recommendedName>
        <fullName evidence="2">N-acetylglucosaminylphosphatidylinositol deacetylase</fullName>
        <ecNumber evidence="2">3.5.1.89</ecNumber>
    </recommendedName>
</protein>
<dbReference type="GO" id="GO:0000225">
    <property type="term" value="F:N-acetylglucosaminylphosphatidylinositol deacetylase activity"/>
    <property type="evidence" value="ECO:0007669"/>
    <property type="project" value="UniProtKB-EC"/>
</dbReference>
<keyword evidence="4" id="KW-0812">Transmembrane</keyword>
<dbReference type="EC" id="3.5.1.89" evidence="2"/>
<feature type="transmembrane region" description="Helical" evidence="4">
    <location>
        <begin position="93"/>
        <end position="113"/>
    </location>
</feature>
<evidence type="ECO:0000313" key="5">
    <source>
        <dbReference type="EMBL" id="PLW14962.1"/>
    </source>
</evidence>
<keyword evidence="4" id="KW-1133">Transmembrane helix</keyword>
<name>A0A2N5SNZ4_9BASI</name>
<dbReference type="InterPro" id="IPR024078">
    <property type="entry name" value="LmbE-like_dom_sf"/>
</dbReference>
<evidence type="ECO:0000313" key="7">
    <source>
        <dbReference type="Proteomes" id="UP000235388"/>
    </source>
</evidence>
<reference evidence="7 8" key="1">
    <citation type="submission" date="2017-11" db="EMBL/GenBank/DDBJ databases">
        <title>De novo assembly and phasing of dikaryotic genomes from two isolates of Puccinia coronata f. sp. avenae, the causal agent of oat crown rust.</title>
        <authorList>
            <person name="Miller M.E."/>
            <person name="Zhang Y."/>
            <person name="Omidvar V."/>
            <person name="Sperschneider J."/>
            <person name="Schwessinger B."/>
            <person name="Raley C."/>
            <person name="Palmer J.M."/>
            <person name="Garnica D."/>
            <person name="Upadhyaya N."/>
            <person name="Rathjen J."/>
            <person name="Taylor J.M."/>
            <person name="Park R.F."/>
            <person name="Dodds P.N."/>
            <person name="Hirsch C.D."/>
            <person name="Kianian S.F."/>
            <person name="Figueroa M."/>
        </authorList>
    </citation>
    <scope>NUCLEOTIDE SEQUENCE [LARGE SCALE GENOMIC DNA]</scope>
    <source>
        <strain evidence="5">12NC29</strain>
        <strain evidence="6">12SD80</strain>
    </source>
</reference>
<dbReference type="SUPFAM" id="SSF102588">
    <property type="entry name" value="LmbE-like"/>
    <property type="match status" value="1"/>
</dbReference>
<comment type="similarity">
    <text evidence="1">Belongs to the PIGL family.</text>
</comment>
<dbReference type="EMBL" id="PGCI01000621">
    <property type="protein sequence ID" value="PLW23907.1"/>
    <property type="molecule type" value="Genomic_DNA"/>
</dbReference>